<dbReference type="OrthoDB" id="651281at2"/>
<feature type="domain" description="Calcineurin-like phosphoesterase" evidence="1">
    <location>
        <begin position="1"/>
        <end position="197"/>
    </location>
</feature>
<organism evidence="2 3">
    <name type="scientific">Methylobacterium oryzihabitans</name>
    <dbReference type="NCBI Taxonomy" id="2499852"/>
    <lineage>
        <taxon>Bacteria</taxon>
        <taxon>Pseudomonadati</taxon>
        <taxon>Pseudomonadota</taxon>
        <taxon>Alphaproteobacteria</taxon>
        <taxon>Hyphomicrobiales</taxon>
        <taxon>Methylobacteriaceae</taxon>
        <taxon>Methylobacterium</taxon>
    </lineage>
</organism>
<dbReference type="AlphaFoldDB" id="A0A437PG49"/>
<evidence type="ECO:0000313" key="2">
    <source>
        <dbReference type="EMBL" id="RVU21173.1"/>
    </source>
</evidence>
<dbReference type="Gene3D" id="3.60.21.10">
    <property type="match status" value="1"/>
</dbReference>
<evidence type="ECO:0000259" key="1">
    <source>
        <dbReference type="Pfam" id="PF00149"/>
    </source>
</evidence>
<gene>
    <name evidence="2" type="ORF">EOE48_03495</name>
</gene>
<dbReference type="InterPro" id="IPR051918">
    <property type="entry name" value="STPP_CPPED1"/>
</dbReference>
<accession>A0A437PG49</accession>
<sequence>MRIIQISDTHLSREHDDFSANLAVVRAEVAATAADLVIHTGDLSMNGAVGPDDLDDALAWMRTLPQPALWLPGNHDVGDLPDLRADQRLDDARLARYRDRAGDDRWMRDAGGWRLIGLDAMLCATGHPDEHRQYEWLEAALAVTGPVALFLHKPLFVDDPNEPARGYWTIPPAPRRRILDLLARADVRLIASGHLHVARHARFGETDHVWCPSAAFVCGPSQIGVPGERRIGYVVHELAPDRVESRFVFPAGAEPLLIEPRLDRIYPGPSAADDRDAVA</sequence>
<dbReference type="RefSeq" id="WP_127727392.1">
    <property type="nucleotide sequence ID" value="NZ_SACP01000002.1"/>
</dbReference>
<comment type="caution">
    <text evidence="2">The sequence shown here is derived from an EMBL/GenBank/DDBJ whole genome shotgun (WGS) entry which is preliminary data.</text>
</comment>
<keyword evidence="3" id="KW-1185">Reference proteome</keyword>
<dbReference type="GO" id="GO:0016787">
    <property type="term" value="F:hydrolase activity"/>
    <property type="evidence" value="ECO:0007669"/>
    <property type="project" value="InterPro"/>
</dbReference>
<reference evidence="2 3" key="1">
    <citation type="submission" date="2019-01" db="EMBL/GenBank/DDBJ databases">
        <authorList>
            <person name="Chen W.-M."/>
        </authorList>
    </citation>
    <scope>NUCLEOTIDE SEQUENCE [LARGE SCALE GENOMIC DNA]</scope>
    <source>
        <strain evidence="2 3">TER-1</strain>
    </source>
</reference>
<dbReference type="EMBL" id="SACP01000002">
    <property type="protein sequence ID" value="RVU21173.1"/>
    <property type="molecule type" value="Genomic_DNA"/>
</dbReference>
<name>A0A437PG49_9HYPH</name>
<proteinExistence type="predicted"/>
<dbReference type="PANTHER" id="PTHR43143:SF1">
    <property type="entry name" value="SERINE_THREONINE-PROTEIN PHOSPHATASE CPPED1"/>
    <property type="match status" value="1"/>
</dbReference>
<dbReference type="SUPFAM" id="SSF56300">
    <property type="entry name" value="Metallo-dependent phosphatases"/>
    <property type="match status" value="1"/>
</dbReference>
<dbReference type="PANTHER" id="PTHR43143">
    <property type="entry name" value="METALLOPHOSPHOESTERASE, CALCINEURIN SUPERFAMILY"/>
    <property type="match status" value="1"/>
</dbReference>
<protein>
    <submittedName>
        <fullName evidence="2">Metallophosphoesterase</fullName>
    </submittedName>
</protein>
<dbReference type="Proteomes" id="UP000286997">
    <property type="component" value="Unassembled WGS sequence"/>
</dbReference>
<evidence type="ECO:0000313" key="3">
    <source>
        <dbReference type="Proteomes" id="UP000286997"/>
    </source>
</evidence>
<dbReference type="InterPro" id="IPR004843">
    <property type="entry name" value="Calcineurin-like_PHP"/>
</dbReference>
<dbReference type="Pfam" id="PF00149">
    <property type="entry name" value="Metallophos"/>
    <property type="match status" value="1"/>
</dbReference>
<dbReference type="InterPro" id="IPR029052">
    <property type="entry name" value="Metallo-depent_PP-like"/>
</dbReference>